<reference evidence="3" key="1">
    <citation type="submission" date="2016-10" db="EMBL/GenBank/DDBJ databases">
        <authorList>
            <person name="Varghese N."/>
            <person name="Submissions S."/>
        </authorList>
    </citation>
    <scope>NUCLEOTIDE SEQUENCE [LARGE SCALE GENOMIC DNA]</scope>
    <source>
        <strain evidence="3">DSM 22127</strain>
    </source>
</reference>
<feature type="transmembrane region" description="Helical" evidence="1">
    <location>
        <begin position="103"/>
        <end position="123"/>
    </location>
</feature>
<protein>
    <submittedName>
        <fullName evidence="2">Uncharacterized protein</fullName>
    </submittedName>
</protein>
<name>A0A1H1T028_9ACTN</name>
<keyword evidence="1" id="KW-0812">Transmembrane</keyword>
<feature type="transmembrane region" description="Helical" evidence="1">
    <location>
        <begin position="130"/>
        <end position="148"/>
    </location>
</feature>
<keyword evidence="3" id="KW-1185">Reference proteome</keyword>
<feature type="transmembrane region" description="Helical" evidence="1">
    <location>
        <begin position="48"/>
        <end position="68"/>
    </location>
</feature>
<dbReference type="RefSeq" id="WP_091729268.1">
    <property type="nucleotide sequence ID" value="NZ_LT629757.1"/>
</dbReference>
<keyword evidence="1" id="KW-1133">Transmembrane helix</keyword>
<feature type="transmembrane region" description="Helical" evidence="1">
    <location>
        <begin position="15"/>
        <end position="36"/>
    </location>
</feature>
<keyword evidence="1" id="KW-0472">Membrane</keyword>
<evidence type="ECO:0000313" key="3">
    <source>
        <dbReference type="Proteomes" id="UP000198859"/>
    </source>
</evidence>
<dbReference type="EMBL" id="LT629757">
    <property type="protein sequence ID" value="SDS53625.1"/>
    <property type="molecule type" value="Genomic_DNA"/>
</dbReference>
<sequence length="237" mass="24358">MTSGLDFYLDLGATLRVALSSLAAVAAVVLLVRALGRRHGWSPGTTAAHTWSGATAAVAVVSLLWIAWGTRTPEDFGWTAYAPLSSGQGAMAWSDQDPLSPGIATLVWLPCVMALLWSVLHVLRSGTGHPAPLLGVPAALAVPALWLVSAPLQVTSLSIGVLGLLTWVGLAAWLAGQALVATGRSWSGDVVVWVGIALVAADAWPGYLGLVSPVVVGALVLLQRRRAAGPRSAPAVS</sequence>
<organism evidence="2 3">
    <name type="scientific">Nocardioides scoriae</name>
    <dbReference type="NCBI Taxonomy" id="642780"/>
    <lineage>
        <taxon>Bacteria</taxon>
        <taxon>Bacillati</taxon>
        <taxon>Actinomycetota</taxon>
        <taxon>Actinomycetes</taxon>
        <taxon>Propionibacteriales</taxon>
        <taxon>Nocardioidaceae</taxon>
        <taxon>Nocardioides</taxon>
    </lineage>
</organism>
<dbReference type="STRING" id="642780.SAMN04488570_2102"/>
<proteinExistence type="predicted"/>
<feature type="transmembrane region" description="Helical" evidence="1">
    <location>
        <begin position="154"/>
        <end position="176"/>
    </location>
</feature>
<dbReference type="AlphaFoldDB" id="A0A1H1T028"/>
<evidence type="ECO:0000313" key="2">
    <source>
        <dbReference type="EMBL" id="SDS53625.1"/>
    </source>
</evidence>
<accession>A0A1H1T028</accession>
<feature type="transmembrane region" description="Helical" evidence="1">
    <location>
        <begin position="206"/>
        <end position="222"/>
    </location>
</feature>
<evidence type="ECO:0000256" key="1">
    <source>
        <dbReference type="SAM" id="Phobius"/>
    </source>
</evidence>
<gene>
    <name evidence="2" type="ORF">SAMN04488570_2102</name>
</gene>
<dbReference type="Proteomes" id="UP000198859">
    <property type="component" value="Chromosome I"/>
</dbReference>
<dbReference type="OrthoDB" id="9855826at2"/>